<reference evidence="1 2" key="1">
    <citation type="journal article" date="2015" name="Nat. Commun.">
        <title>Genomic and transcriptomic evidence for scavenging of diverse organic compounds by widespread deep-sea archaea.</title>
        <authorList>
            <person name="Li M."/>
            <person name="Baker B.J."/>
            <person name="Anantharaman K."/>
            <person name="Jain S."/>
            <person name="Breier J.A."/>
            <person name="Dick G.J."/>
        </authorList>
    </citation>
    <scope>NUCLEOTIDE SEQUENCE [LARGE SCALE GENOMIC DNA]</scope>
    <source>
        <strain evidence="1">Cayman_51_deep</strain>
    </source>
</reference>
<evidence type="ECO:0000313" key="1">
    <source>
        <dbReference type="EMBL" id="PXF21190.1"/>
    </source>
</evidence>
<dbReference type="Proteomes" id="UP000248161">
    <property type="component" value="Unassembled WGS sequence"/>
</dbReference>
<gene>
    <name evidence="1" type="ORF">CXX69_05400</name>
</gene>
<organism evidence="1 2">
    <name type="scientific">Candidatus Thalassarchaeum betae</name>
    <dbReference type="NCBI Taxonomy" id="2599289"/>
    <lineage>
        <taxon>Archaea</taxon>
        <taxon>Methanobacteriati</taxon>
        <taxon>Thermoplasmatota</taxon>
        <taxon>Candidatus Poseidoniia</taxon>
        <taxon>Candidatus Poseidoniales</taxon>
        <taxon>Candidatus Thalassarchaeaceae</taxon>
        <taxon>Candidatus Thalassarchaeum</taxon>
    </lineage>
</organism>
<name>A0A2V3HQ26_9ARCH</name>
<proteinExistence type="predicted"/>
<dbReference type="AlphaFoldDB" id="A0A2V3HQ26"/>
<protein>
    <recommendedName>
        <fullName evidence="3">Thioredoxin</fullName>
    </recommendedName>
</protein>
<accession>A0A2V3HQ26</accession>
<evidence type="ECO:0000313" key="2">
    <source>
        <dbReference type="Proteomes" id="UP000248161"/>
    </source>
</evidence>
<dbReference type="EMBL" id="PSPG01000011">
    <property type="protein sequence ID" value="PXF21190.1"/>
    <property type="molecule type" value="Genomic_DNA"/>
</dbReference>
<sequence length="108" mass="11883">MEDIVTVEDWDSAMGLDSVLILVSRTTCVRCGTVEDELADSGDAVEGTEVRRLMLDDPTGFPLRVELRWLVHEVDVLPYWALYAGSERVGSVRGGLDAARRMLAESNG</sequence>
<evidence type="ECO:0008006" key="3">
    <source>
        <dbReference type="Google" id="ProtNLM"/>
    </source>
</evidence>
<comment type="caution">
    <text evidence="1">The sequence shown here is derived from an EMBL/GenBank/DDBJ whole genome shotgun (WGS) entry which is preliminary data.</text>
</comment>